<keyword evidence="1" id="KW-0472">Membrane</keyword>
<evidence type="ECO:0000256" key="1">
    <source>
        <dbReference type="SAM" id="Phobius"/>
    </source>
</evidence>
<name>A0A239A677_9ACTN</name>
<protein>
    <recommendedName>
        <fullName evidence="4">DUF4760 domain-containing protein</fullName>
    </recommendedName>
</protein>
<sequence length="174" mass="19922">MSGLQVSVVGLIVAVAAFWATFWQGTLLRRQIAQNAKINSAHFYQNITVRWLEFDKFLVERADLWPYFHADLPVPDDSKTCAELACMSVMMANMAEMCVTSEDVLGEYAGDWDSYFAYVYEHSPYFQTFWMQYGSMWSARVNQSFVRNPPNFGDQALKEIFLRPAALKADNAGR</sequence>
<organism evidence="2 3">
    <name type="scientific">Actinoplanes regularis</name>
    <dbReference type="NCBI Taxonomy" id="52697"/>
    <lineage>
        <taxon>Bacteria</taxon>
        <taxon>Bacillati</taxon>
        <taxon>Actinomycetota</taxon>
        <taxon>Actinomycetes</taxon>
        <taxon>Micromonosporales</taxon>
        <taxon>Micromonosporaceae</taxon>
        <taxon>Actinoplanes</taxon>
    </lineage>
</organism>
<keyword evidence="1" id="KW-1133">Transmembrane helix</keyword>
<evidence type="ECO:0000313" key="3">
    <source>
        <dbReference type="Proteomes" id="UP000198415"/>
    </source>
</evidence>
<evidence type="ECO:0008006" key="4">
    <source>
        <dbReference type="Google" id="ProtNLM"/>
    </source>
</evidence>
<proteinExistence type="predicted"/>
<gene>
    <name evidence="2" type="ORF">SAMN06264365_10789</name>
</gene>
<feature type="transmembrane region" description="Helical" evidence="1">
    <location>
        <begin position="6"/>
        <end position="28"/>
    </location>
</feature>
<dbReference type="Proteomes" id="UP000198415">
    <property type="component" value="Unassembled WGS sequence"/>
</dbReference>
<evidence type="ECO:0000313" key="2">
    <source>
        <dbReference type="EMBL" id="SNR91009.1"/>
    </source>
</evidence>
<accession>A0A239A677</accession>
<keyword evidence="3" id="KW-1185">Reference proteome</keyword>
<dbReference type="EMBL" id="FZNR01000007">
    <property type="protein sequence ID" value="SNR91009.1"/>
    <property type="molecule type" value="Genomic_DNA"/>
</dbReference>
<dbReference type="AlphaFoldDB" id="A0A239A677"/>
<keyword evidence="1" id="KW-0812">Transmembrane</keyword>
<reference evidence="2 3" key="1">
    <citation type="submission" date="2017-06" db="EMBL/GenBank/DDBJ databases">
        <authorList>
            <person name="Kim H.J."/>
            <person name="Triplett B.A."/>
        </authorList>
    </citation>
    <scope>NUCLEOTIDE SEQUENCE [LARGE SCALE GENOMIC DNA]</scope>
    <source>
        <strain evidence="2 3">DSM 43151</strain>
    </source>
</reference>
<dbReference type="RefSeq" id="WP_089294673.1">
    <property type="nucleotide sequence ID" value="NZ_BOMU01000047.1"/>
</dbReference>
<dbReference type="OrthoDB" id="9862291at2"/>